<reference evidence="2" key="1">
    <citation type="submission" date="2020-10" db="EMBL/GenBank/DDBJ databases">
        <authorList>
            <person name="Gilroy R."/>
        </authorList>
    </citation>
    <scope>NUCLEOTIDE SEQUENCE</scope>
    <source>
        <strain evidence="2">CHK193-30670</strain>
    </source>
</reference>
<comment type="caution">
    <text evidence="2">The sequence shown here is derived from an EMBL/GenBank/DDBJ whole genome shotgun (WGS) entry which is preliminary data.</text>
</comment>
<keyword evidence="1" id="KW-0812">Transmembrane</keyword>
<sequence>MKLLKDYKGVALIYIVITLINVIWVVNYERPNDIISKVSNEKTVVFNA</sequence>
<proteinExistence type="predicted"/>
<keyword evidence="1" id="KW-0472">Membrane</keyword>
<dbReference type="AlphaFoldDB" id="A0A9D1IQ51"/>
<feature type="transmembrane region" description="Helical" evidence="1">
    <location>
        <begin position="7"/>
        <end position="26"/>
    </location>
</feature>
<name>A0A9D1IQ51_9FIRM</name>
<dbReference type="EMBL" id="DVMT01000014">
    <property type="protein sequence ID" value="HIU39884.1"/>
    <property type="molecule type" value="Genomic_DNA"/>
</dbReference>
<protein>
    <submittedName>
        <fullName evidence="2">Uncharacterized protein</fullName>
    </submittedName>
</protein>
<organism evidence="2 3">
    <name type="scientific">Candidatus Aphodocola excrementigallinarum</name>
    <dbReference type="NCBI Taxonomy" id="2840670"/>
    <lineage>
        <taxon>Bacteria</taxon>
        <taxon>Bacillati</taxon>
        <taxon>Bacillota</taxon>
        <taxon>Bacilli</taxon>
        <taxon>Candidatus Aphodocola</taxon>
    </lineage>
</organism>
<reference evidence="2" key="2">
    <citation type="journal article" date="2021" name="PeerJ">
        <title>Extensive microbial diversity within the chicken gut microbiome revealed by metagenomics and culture.</title>
        <authorList>
            <person name="Gilroy R."/>
            <person name="Ravi A."/>
            <person name="Getino M."/>
            <person name="Pursley I."/>
            <person name="Horton D.L."/>
            <person name="Alikhan N.F."/>
            <person name="Baker D."/>
            <person name="Gharbi K."/>
            <person name="Hall N."/>
            <person name="Watson M."/>
            <person name="Adriaenssens E.M."/>
            <person name="Foster-Nyarko E."/>
            <person name="Jarju S."/>
            <person name="Secka A."/>
            <person name="Antonio M."/>
            <person name="Oren A."/>
            <person name="Chaudhuri R.R."/>
            <person name="La Ragione R."/>
            <person name="Hildebrand F."/>
            <person name="Pallen M.J."/>
        </authorList>
    </citation>
    <scope>NUCLEOTIDE SEQUENCE</scope>
    <source>
        <strain evidence="2">CHK193-30670</strain>
    </source>
</reference>
<dbReference type="Proteomes" id="UP000824074">
    <property type="component" value="Unassembled WGS sequence"/>
</dbReference>
<evidence type="ECO:0000313" key="2">
    <source>
        <dbReference type="EMBL" id="HIU39884.1"/>
    </source>
</evidence>
<keyword evidence="1" id="KW-1133">Transmembrane helix</keyword>
<gene>
    <name evidence="2" type="ORF">IAB68_01100</name>
</gene>
<evidence type="ECO:0000313" key="3">
    <source>
        <dbReference type="Proteomes" id="UP000824074"/>
    </source>
</evidence>
<evidence type="ECO:0000256" key="1">
    <source>
        <dbReference type="SAM" id="Phobius"/>
    </source>
</evidence>
<accession>A0A9D1IQ51</accession>